<dbReference type="Pfam" id="PF03630">
    <property type="entry name" value="Fumble"/>
    <property type="match status" value="1"/>
</dbReference>
<keyword evidence="6" id="KW-0173">Coenzyme A biosynthesis</keyword>
<dbReference type="GO" id="GO:0005829">
    <property type="term" value="C:cytosol"/>
    <property type="evidence" value="ECO:0007669"/>
    <property type="project" value="TreeGrafter"/>
</dbReference>
<dbReference type="Gene3D" id="3.30.420.40">
    <property type="match status" value="1"/>
</dbReference>
<accession>E7C1M7</accession>
<dbReference type="GO" id="GO:0004594">
    <property type="term" value="F:pantothenate kinase activity"/>
    <property type="evidence" value="ECO:0007669"/>
    <property type="project" value="InterPro"/>
</dbReference>
<evidence type="ECO:0000256" key="5">
    <source>
        <dbReference type="ARBA" id="ARBA00022840"/>
    </source>
</evidence>
<dbReference type="EMBL" id="GU567951">
    <property type="protein sequence ID" value="ADI21351.1"/>
    <property type="molecule type" value="Genomic_DNA"/>
</dbReference>
<keyword evidence="4 7" id="KW-0418">Kinase</keyword>
<organism evidence="7">
    <name type="scientific">uncultured gamma proteobacterium HF0010_10D20</name>
    <dbReference type="NCBI Taxonomy" id="723561"/>
    <lineage>
        <taxon>Bacteria</taxon>
        <taxon>Pseudomonadati</taxon>
        <taxon>Pseudomonadota</taxon>
        <taxon>Gammaproteobacteria</taxon>
        <taxon>environmental samples</taxon>
    </lineage>
</organism>
<dbReference type="PANTHER" id="PTHR12280:SF20">
    <property type="entry name" value="4'-PHOSPHOPANTETHEINE PHOSPHATASE"/>
    <property type="match status" value="1"/>
</dbReference>
<keyword evidence="2" id="KW-0808">Transferase</keyword>
<evidence type="ECO:0000313" key="7">
    <source>
        <dbReference type="EMBL" id="ADI21351.1"/>
    </source>
</evidence>
<dbReference type="CDD" id="cd24085">
    <property type="entry name" value="ASKHA_NBD_PanK-II_bac"/>
    <property type="match status" value="1"/>
</dbReference>
<dbReference type="GO" id="GO:0005524">
    <property type="term" value="F:ATP binding"/>
    <property type="evidence" value="ECO:0007669"/>
    <property type="project" value="UniProtKB-KW"/>
</dbReference>
<protein>
    <submittedName>
        <fullName evidence="7">Pantothenate kinase, acetyl-CoA regulated</fullName>
    </submittedName>
</protein>
<evidence type="ECO:0000256" key="6">
    <source>
        <dbReference type="ARBA" id="ARBA00022993"/>
    </source>
</evidence>
<dbReference type="InterPro" id="IPR011602">
    <property type="entry name" value="Type_II_PanK_bac"/>
</dbReference>
<dbReference type="SUPFAM" id="SSF53067">
    <property type="entry name" value="Actin-like ATPase domain"/>
    <property type="match status" value="1"/>
</dbReference>
<dbReference type="GO" id="GO:0015937">
    <property type="term" value="P:coenzyme A biosynthetic process"/>
    <property type="evidence" value="ECO:0007669"/>
    <property type="project" value="UniProtKB-KW"/>
</dbReference>
<keyword evidence="5" id="KW-0067">ATP-binding</keyword>
<evidence type="ECO:0000256" key="1">
    <source>
        <dbReference type="ARBA" id="ARBA00022490"/>
    </source>
</evidence>
<dbReference type="PANTHER" id="PTHR12280">
    <property type="entry name" value="PANTOTHENATE KINASE"/>
    <property type="match status" value="1"/>
</dbReference>
<keyword evidence="3" id="KW-0547">Nucleotide-binding</keyword>
<evidence type="ECO:0000256" key="3">
    <source>
        <dbReference type="ARBA" id="ARBA00022741"/>
    </source>
</evidence>
<evidence type="ECO:0000256" key="2">
    <source>
        <dbReference type="ARBA" id="ARBA00022679"/>
    </source>
</evidence>
<keyword evidence="1" id="KW-0963">Cytoplasm</keyword>
<sequence length="309" mass="33259">MFGEEGCVEPPFPPPPQLANAIAKKQIVIICLKFFMYDVNKKSSMKVGIDFGISFTDLSILDESEPKFISFDSKKLSVSNISKQIHNLVNFDDVEFIGVTGGKHYDLPSKIDGIELSHVNEIDAISKGTNYLAKNDKRKLIISSGSGTAFVLSDGNMISHAGGTGVGGGTIVGLCNLINDENNPDVINKLANRGKVEKVDLLLNEVVSGPIGELPKDATAVNFGKVRYKNKSTKADKAAAIMNLVGQTVARMASATAVAFNCENVYVVGRTPQYDLYKSVLKRWISFAGLSADFPKNGEFASSLGTLID</sequence>
<dbReference type="AlphaFoldDB" id="E7C1M7"/>
<name>E7C1M7_9GAMM</name>
<dbReference type="PIRSF" id="PIRSF036940">
    <property type="entry name" value="PanK_bac_aCoA"/>
    <property type="match status" value="1"/>
</dbReference>
<evidence type="ECO:0000256" key="4">
    <source>
        <dbReference type="ARBA" id="ARBA00022777"/>
    </source>
</evidence>
<dbReference type="InterPro" id="IPR004567">
    <property type="entry name" value="Type_II_PanK"/>
</dbReference>
<reference evidence="7" key="1">
    <citation type="submission" date="2010-01" db="EMBL/GenBank/DDBJ databases">
        <title>Genome fragments of uncultured bacteria from the North Pacific subtropical Gyre.</title>
        <authorList>
            <person name="Pham V.D."/>
            <person name="Delong E.F."/>
        </authorList>
    </citation>
    <scope>NUCLEOTIDE SEQUENCE</scope>
</reference>
<dbReference type="InterPro" id="IPR043129">
    <property type="entry name" value="ATPase_NBD"/>
</dbReference>
<proteinExistence type="predicted"/>